<keyword evidence="1" id="KW-1133">Transmembrane helix</keyword>
<reference evidence="2 3" key="1">
    <citation type="journal article" date="2014" name="PLoS Genet.">
        <title>Phylogenetically driven sequencing of extremely halophilic archaea reveals strategies for static and dynamic osmo-response.</title>
        <authorList>
            <person name="Becker E.A."/>
            <person name="Seitzer P.M."/>
            <person name="Tritt A."/>
            <person name="Larsen D."/>
            <person name="Krusor M."/>
            <person name="Yao A.I."/>
            <person name="Wu D."/>
            <person name="Madern D."/>
            <person name="Eisen J.A."/>
            <person name="Darling A.E."/>
            <person name="Facciotti M.T."/>
        </authorList>
    </citation>
    <scope>NUCLEOTIDE SEQUENCE [LARGE SCALE GENOMIC DNA]</scope>
    <source>
        <strain evidence="2 3">ATCC BAA-1512</strain>
    </source>
</reference>
<dbReference type="AlphaFoldDB" id="M0IPT0"/>
<accession>M0IPT0</accession>
<gene>
    <name evidence="2" type="ORF">C440_02153</name>
</gene>
<name>M0IPT0_9EURY</name>
<comment type="caution">
    <text evidence="2">The sequence shown here is derived from an EMBL/GenBank/DDBJ whole genome shotgun (WGS) entry which is preliminary data.</text>
</comment>
<feature type="transmembrane region" description="Helical" evidence="1">
    <location>
        <begin position="174"/>
        <end position="190"/>
    </location>
</feature>
<keyword evidence="3" id="KW-1185">Reference proteome</keyword>
<feature type="transmembrane region" description="Helical" evidence="1">
    <location>
        <begin position="236"/>
        <end position="252"/>
    </location>
</feature>
<feature type="transmembrane region" description="Helical" evidence="1">
    <location>
        <begin position="456"/>
        <end position="477"/>
    </location>
</feature>
<organism evidence="2 3">
    <name type="scientific">Haloferax mucosum ATCC BAA-1512</name>
    <dbReference type="NCBI Taxonomy" id="662479"/>
    <lineage>
        <taxon>Archaea</taxon>
        <taxon>Methanobacteriati</taxon>
        <taxon>Methanobacteriota</taxon>
        <taxon>Stenosarchaea group</taxon>
        <taxon>Halobacteria</taxon>
        <taxon>Halobacteriales</taxon>
        <taxon>Haloferacaceae</taxon>
        <taxon>Haloferax</taxon>
    </lineage>
</organism>
<evidence type="ECO:0000313" key="3">
    <source>
        <dbReference type="Proteomes" id="UP000011550"/>
    </source>
</evidence>
<feature type="transmembrane region" description="Helical" evidence="1">
    <location>
        <begin position="196"/>
        <end position="215"/>
    </location>
</feature>
<keyword evidence="1" id="KW-0812">Transmembrane</keyword>
<proteinExistence type="predicted"/>
<feature type="transmembrane region" description="Helical" evidence="1">
    <location>
        <begin position="415"/>
        <end position="436"/>
    </location>
</feature>
<protein>
    <recommendedName>
        <fullName evidence="4">Glycosyltransferase RgtA/B/C/D-like domain-containing protein</fullName>
    </recommendedName>
</protein>
<feature type="transmembrane region" description="Helical" evidence="1">
    <location>
        <begin position="353"/>
        <end position="373"/>
    </location>
</feature>
<dbReference type="PATRIC" id="fig|662479.7.peg.443"/>
<dbReference type="EMBL" id="AOLN01000004">
    <property type="protein sequence ID" value="ELZ98012.1"/>
    <property type="molecule type" value="Genomic_DNA"/>
</dbReference>
<feature type="transmembrane region" description="Helical" evidence="1">
    <location>
        <begin position="286"/>
        <end position="302"/>
    </location>
</feature>
<feature type="transmembrane region" description="Helical" evidence="1">
    <location>
        <begin position="258"/>
        <end position="274"/>
    </location>
</feature>
<keyword evidence="1" id="KW-0472">Membrane</keyword>
<dbReference type="OrthoDB" id="137309at2157"/>
<feature type="transmembrane region" description="Helical" evidence="1">
    <location>
        <begin position="71"/>
        <end position="91"/>
    </location>
</feature>
<dbReference type="Proteomes" id="UP000011550">
    <property type="component" value="Unassembled WGS sequence"/>
</dbReference>
<sequence>MKQRDSRLVRSLLLVGFLAVAVGILVARASPANRYEVSLYQSTPLVFWVGVSIAILASLVVVVFALKSRFALAGVALAGLSIASVSALPLVRRYYFYGFNDSLTHLGWAKSLVAGTLTPFEIVYPSGHITAGMFSSVLGLDVATSMMLVVFFLSLVYLVFVPLTVSLVVPNRKAVIIAAFSGLLFLPVNLNGFKLMFFPYSLASFLGVVLLYLFFKHQFSATDEIASRWRRHVTPISVLFVVGTIAMVSYHLQVAVNFLILFVVAAVIQFVQRRRKAPDVSAQRPVYGLTFVFAVAFVYWFTQYTVGVSTGGLFIDGVIGILSGESAAGSAITQRTGSVTAVGGGILDVFVKLFLVNAIYVAVTFAVFLGVLLGWFRDLPPRGRTILRTLTFSLVVLVPYFFAHLLGDISETNFFFRHVGFAMILATIVGSVGLFYAFERLADSEYRTPLRNGAPLAAALVIGLSLMVMFPSPYIYLPSNHVPQQQMQAYDSAFELSDEDIRFVGIRGNPDRYAEALPDRPTPALGFTTPDETLSDLPSYYDGPRYLMVSETDHEREVVAYRELRYSERNLTAVRDQPNVNRIMSNGASDLYYVVG</sequence>
<evidence type="ECO:0000313" key="2">
    <source>
        <dbReference type="EMBL" id="ELZ98012.1"/>
    </source>
</evidence>
<evidence type="ECO:0008006" key="4">
    <source>
        <dbReference type="Google" id="ProtNLM"/>
    </source>
</evidence>
<dbReference type="STRING" id="662479.C440_02153"/>
<feature type="transmembrane region" description="Helical" evidence="1">
    <location>
        <begin position="385"/>
        <end position="403"/>
    </location>
</feature>
<feature type="transmembrane region" description="Helical" evidence="1">
    <location>
        <begin position="142"/>
        <end position="167"/>
    </location>
</feature>
<dbReference type="RefSeq" id="WP_008317813.1">
    <property type="nucleotide sequence ID" value="NZ_AOLN01000004.1"/>
</dbReference>
<feature type="transmembrane region" description="Helical" evidence="1">
    <location>
        <begin position="45"/>
        <end position="66"/>
    </location>
</feature>
<evidence type="ECO:0000256" key="1">
    <source>
        <dbReference type="SAM" id="Phobius"/>
    </source>
</evidence>